<dbReference type="PDBsum" id="4Y4Y"/>
<evidence type="ECO:0000259" key="8">
    <source>
        <dbReference type="Pfam" id="PF00729"/>
    </source>
</evidence>
<dbReference type="PDBsum" id="1X35"/>
<evidence type="ECO:0007829" key="11">
    <source>
        <dbReference type="PDB" id="1SMV"/>
    </source>
</evidence>
<keyword evidence="4 9" id="KW-0167">Capsid protein</keyword>
<accession>Q9EB06</accession>
<dbReference type="GO" id="GO:0046872">
    <property type="term" value="F:metal ion binding"/>
    <property type="evidence" value="ECO:0007669"/>
    <property type="project" value="UniProtKB-KW"/>
</dbReference>
<dbReference type="EMBL" id="AY004291">
    <property type="protein sequence ID" value="AAG01371.1"/>
    <property type="molecule type" value="Genomic_RNA"/>
</dbReference>
<reference evidence="15 16" key="4">
    <citation type="journal article" date="2005" name="Acta Crystallogr. D">
        <title>Structural studies on recombinant T = 3 capsids of Sesbania mosaic virus coat protein mutants.</title>
        <authorList>
            <person name="Sangita V."/>
            <person name="Lokesh G.L."/>
            <person name="Satheshkumar P.S."/>
            <person name="Saravanan V."/>
            <person name="Vijay C.S."/>
            <person name="Savithri H.S."/>
            <person name="Murthy M.R."/>
        </authorList>
    </citation>
    <scope>X-RAY CRYSTALLOGRAPHY (3.60 ANGSTROMS) IN COMPLEX WITH CA(2+)</scope>
    <scope>DISULFIDE BONDS</scope>
</reference>
<evidence type="ECO:0000256" key="6">
    <source>
        <dbReference type="ARBA" id="ARBA00023060"/>
    </source>
</evidence>
<feature type="compositionally biased region" description="Polar residues" evidence="7">
    <location>
        <begin position="37"/>
        <end position="48"/>
    </location>
</feature>
<evidence type="ECO:0000313" key="9">
    <source>
        <dbReference type="EMBL" id="AAG01371.1"/>
    </source>
</evidence>
<evidence type="ECO:0007829" key="14">
    <source>
        <dbReference type="PDB" id="1VB4"/>
    </source>
</evidence>
<dbReference type="SMR" id="Q9EB06"/>
<evidence type="ECO:0007829" key="17">
    <source>
        <dbReference type="PDB" id="1X36"/>
    </source>
</evidence>
<name>Q9EB06_9VIRU</name>
<comment type="subcellular location">
    <subcellularLocation>
        <location evidence="1">Virion</location>
    </subcellularLocation>
</comment>
<dbReference type="OrthoDB" id="9667at10239"/>
<keyword evidence="6" id="KW-1142">T=3 icosahedral capsid protein</keyword>
<dbReference type="PDB" id="1X33">
    <property type="method" value="X-ray"/>
    <property type="resolution" value="3.60 A"/>
    <property type="chains" value="A/B/C=1-268"/>
</dbReference>
<dbReference type="PDB" id="4Y5Z">
    <property type="method" value="X-ray"/>
    <property type="resolution" value="2.95 A"/>
    <property type="chains" value="0/1/2/3/4/5/6/7/A/B/C/D/E/F/G/H/I/J/K/L/M/N/O/P/Q/R/S/T/U/V=66-268"/>
</dbReference>
<dbReference type="PRINTS" id="PR00233">
    <property type="entry name" value="ICOSAHEDRAL"/>
</dbReference>
<dbReference type="PDBsum" id="1VB4"/>
<dbReference type="InterPro" id="IPR000937">
    <property type="entry name" value="Capsid_prot_S-dom_vir"/>
</dbReference>
<dbReference type="PDBsum" id="1X33"/>
<feature type="binding site" evidence="12 14">
    <location>
        <position position="268"/>
    </location>
    <ligand>
        <name>Ca(2+)</name>
        <dbReference type="ChEBI" id="CHEBI:29108"/>
    </ligand>
</feature>
<dbReference type="InterPro" id="IPR029053">
    <property type="entry name" value="Viral_coat"/>
</dbReference>
<dbReference type="PDBsum" id="2WLP"/>
<evidence type="ECO:0007829" key="15">
    <source>
        <dbReference type="PDB" id="1X33"/>
    </source>
</evidence>
<keyword evidence="10" id="KW-1185">Reference proteome</keyword>
<dbReference type="PDB" id="1VB2">
    <property type="method" value="X-ray"/>
    <property type="resolution" value="3.40 A"/>
    <property type="chains" value="A=66-268"/>
</dbReference>
<sequence length="268" mass="28657">MAKRLSKQQLAKAIANTLETPPQPKAGRRRNRRRQRSAVQQLQPTQAGISMAPSAQGAMVRIRNPAVSSSRGGITVLTHSELSAEIGVTDSIVVSSELVMPYTVGTWLRGVAANWSKYSWLSVRYTYIPSCPSSTAGSIHMGFQYDMADTVPVSVNQLSNLRGYVSGQVWSGSAGLCFINGTRCSDTSTAISTTLDVSKLGKKWYPYKTSADYATAVGVDVNIATPLVPARLVIALLDGSSSTAVAAGRIYCTYTIQMIEPTASALNN</sequence>
<feature type="compositionally biased region" description="Basic residues" evidence="7">
    <location>
        <begin position="26"/>
        <end position="36"/>
    </location>
</feature>
<feature type="binding site" evidence="11 12">
    <location>
        <position position="207"/>
    </location>
    <ligand>
        <name>Ca(2+)</name>
        <dbReference type="ChEBI" id="CHEBI:29108"/>
    </ligand>
</feature>
<dbReference type="PDBsum" id="1VB2"/>
<feature type="binding site" evidence="11 12">
    <location>
        <position position="267"/>
    </location>
    <ligand>
        <name>Ca(2+)</name>
        <dbReference type="ChEBI" id="CHEBI:29108"/>
    </ligand>
</feature>
<keyword evidence="11 12" id="KW-0106">Calcium</keyword>
<dbReference type="PDB" id="2WLP">
    <property type="method" value="X-ray"/>
    <property type="resolution" value="2.65 A"/>
    <property type="chains" value="A/B=66-268"/>
</dbReference>
<dbReference type="PDB" id="2VQ0">
    <property type="method" value="X-ray"/>
    <property type="resolution" value="3.60 A"/>
    <property type="chains" value="A/B/C=1-268"/>
</dbReference>
<dbReference type="PDB" id="1VB4">
    <property type="method" value="X-ray"/>
    <property type="resolution" value="3.30 A"/>
    <property type="chains" value="A=37-268"/>
</dbReference>
<reference evidence="9 10" key="2">
    <citation type="journal article" date="2001" name="Arch. Virol.">
        <title>Complete nucleotide sequence of Sesbania mosaic virus: a new virus species of the genus Sobemovirus.</title>
        <authorList>
            <person name="Lokesh G.L."/>
            <person name="Gopinath K."/>
            <person name="Satheshkumar P.S."/>
            <person name="Savithri H.S."/>
        </authorList>
    </citation>
    <scope>NUCLEOTIDE SEQUENCE [LARGE SCALE GENOMIC DNA]</scope>
</reference>
<comment type="similarity">
    <text evidence="2">Belongs to the icosahedral plant coat protein family.</text>
</comment>
<evidence type="ECO:0000256" key="2">
    <source>
        <dbReference type="ARBA" id="ARBA00007446"/>
    </source>
</evidence>
<dbReference type="PDBsum" id="1SMV"/>
<reference evidence="19" key="7">
    <citation type="journal article" date="2009" name="Virology">
        <title>A single point mutation disrupts the capsid assembly in Sesbania Mosaic Virus resulting in a stable isolated dimer.</title>
        <authorList>
            <person name="Pappachan A."/>
            <person name="Chinnathambi S."/>
            <person name="Satheshkumar P.S."/>
            <person name="Savithri H.S."/>
            <person name="Murthy M.R."/>
        </authorList>
    </citation>
    <scope>X-RAY CRYSTALLOGRAPHY (2.65 ANGSTROMS) OF 66-268</scope>
</reference>
<evidence type="ECO:0007829" key="16">
    <source>
        <dbReference type="PDB" id="1X35"/>
    </source>
</evidence>
<dbReference type="GeneID" id="911849"/>
<dbReference type="PDB" id="1SMV">
    <property type="method" value="X-ray"/>
    <property type="resolution" value="3.00 A"/>
    <property type="chains" value="A/B/C=2-267"/>
</dbReference>
<dbReference type="PDBsum" id="1VAK"/>
<evidence type="ECO:0000256" key="3">
    <source>
        <dbReference type="ARBA" id="ARBA00018091"/>
    </source>
</evidence>
<evidence type="ECO:0007829" key="13">
    <source>
        <dbReference type="PDB" id="1VB2"/>
    </source>
</evidence>
<feature type="region of interest" description="Disordered" evidence="7">
    <location>
        <begin position="13"/>
        <end position="54"/>
    </location>
</feature>
<dbReference type="PDB" id="1X35">
    <property type="method" value="X-ray"/>
    <property type="resolution" value="4.10 A"/>
    <property type="chains" value="A/B/C=1-268"/>
</dbReference>
<reference evidence="11" key="1">
    <citation type="journal article" date="1995" name="Structure">
        <title>Structure of sesbania mosaic virus at 3 A resolution.</title>
        <authorList>
            <person name="Bhuvaneshwari M."/>
            <person name="Subramanya H.S."/>
            <person name="Gopinath K."/>
            <person name="Savithri H.S."/>
            <person name="Nayudu M.V."/>
            <person name="Murthy M.R."/>
        </authorList>
    </citation>
    <scope>X-RAY CRYSTALLOGRAPHY (3.00 ANGSTROMS) OF 2-267 IN COMPLEX WITH CA(2+)</scope>
    <scope>DISULFIDE BONDS</scope>
</reference>
<dbReference type="RefSeq" id="NP_066394.1">
    <property type="nucleotide sequence ID" value="NC_002568.2"/>
</dbReference>
<dbReference type="Gene3D" id="2.60.120.20">
    <property type="match status" value="1"/>
</dbReference>
<keyword evidence="11 12" id="KW-0002">3D-structure</keyword>
<dbReference type="SUPFAM" id="SSF88633">
    <property type="entry name" value="Positive stranded ssRNA viruses"/>
    <property type="match status" value="1"/>
</dbReference>
<feature type="binding site" evidence="11 12">
    <location>
        <position position="146"/>
    </location>
    <ligand>
        <name>Ca(2+)</name>
        <dbReference type="ChEBI" id="CHEBI:29108"/>
    </ligand>
</feature>
<evidence type="ECO:0007829" key="12">
    <source>
        <dbReference type="PDB" id="1VAK"/>
    </source>
</evidence>
<keyword evidence="5" id="KW-0946">Virion</keyword>
<dbReference type="Pfam" id="PF00729">
    <property type="entry name" value="Viral_coat"/>
    <property type="match status" value="1"/>
</dbReference>
<feature type="disulfide bond" evidence="11 13">
    <location>
        <begin position="177"/>
        <end position="184"/>
    </location>
</feature>
<protein>
    <recommendedName>
        <fullName evidence="3">Capsid protein</fullName>
    </recommendedName>
</protein>
<reference evidence="20" key="8">
    <citation type="journal article" date="2016" name="Virology (Lond)">
        <title>Structural studies on chimeric Sesbania mosaic virus coat protein: Revisiting SeMV assembly.</title>
        <authorList>
            <person name="Gulati A."/>
            <person name="Murthy A."/>
            <person name="Abraham A."/>
            <person name="Mohan K."/>
            <person name="Natraj U."/>
            <person name="Savithri H.S."/>
            <person name="Murthy M.R."/>
        </authorList>
    </citation>
    <scope>X-RAY CRYSTALLOGRAPHY (2.95 ANGSTROMS) OF 66-268</scope>
    <scope>DISULFIDE BONDS</scope>
</reference>
<dbReference type="PROSITE" id="PS00555">
    <property type="entry name" value="ICOSAH_VIR_COAT_S"/>
    <property type="match status" value="1"/>
</dbReference>
<dbReference type="GO" id="GO:0005198">
    <property type="term" value="F:structural molecule activity"/>
    <property type="evidence" value="ECO:0007669"/>
    <property type="project" value="InterPro"/>
</dbReference>
<dbReference type="KEGG" id="vg:911849"/>
<dbReference type="EvolutionaryTrace" id="Q9EB06"/>
<reference evidence="17" key="5">
    <citation type="journal article" date="2005" name="Acta Crystallogr. D">
        <title>Structure of a mutant T=1 capsid of Sesbania mosaic virus: role of water molecules in capsid architecture and integrity.</title>
        <authorList>
            <person name="Sangita V."/>
            <person name="Satheshkumar P.S."/>
            <person name="Savithri H.S."/>
            <person name="Murthy M.R."/>
        </authorList>
    </citation>
    <scope>X-RAY CRYSTALLOGRAPHY (2.70 ANGSTROMS) OF 32-268 IN COMPLEX WITH CA(2+)</scope>
    <scope>DISULFIDE BONDS</scope>
</reference>
<dbReference type="PDB" id="1X36">
    <property type="method" value="X-ray"/>
    <property type="resolution" value="2.70 A"/>
    <property type="chains" value="A=32-268"/>
</dbReference>
<dbReference type="PDBsum" id="4Y5Z"/>
<dbReference type="PDBsum" id="1X36"/>
<proteinExistence type="evidence at protein level"/>
<dbReference type="IntAct" id="Q9EB06">
    <property type="interactions" value="1"/>
</dbReference>
<dbReference type="GO" id="GO:0039617">
    <property type="term" value="C:T=3 icosahedral viral capsid"/>
    <property type="evidence" value="ECO:0007669"/>
    <property type="project" value="UniProtKB-KW"/>
</dbReference>
<dbReference type="PDB" id="1VAK">
    <property type="method" value="X-ray"/>
    <property type="resolution" value="3.05 A"/>
    <property type="chains" value="A=66-268"/>
</dbReference>
<evidence type="ECO:0007829" key="20">
    <source>
        <dbReference type="PDB" id="4Y5Z"/>
    </source>
</evidence>
<feature type="domain" description="Icosahedral viral capsid protein S" evidence="8">
    <location>
        <begin position="48"/>
        <end position="263"/>
    </location>
</feature>
<dbReference type="MINT" id="Q9EB06"/>
<keyword evidence="11 12" id="KW-0479">Metal-binding</keyword>
<organism evidence="9 10">
    <name type="scientific">Sesbania mosaic virus</name>
    <dbReference type="NCBI Taxonomy" id="12558"/>
    <lineage>
        <taxon>Viruses</taxon>
        <taxon>Riboviria</taxon>
        <taxon>Orthornavirae</taxon>
        <taxon>Pisuviricota</taxon>
        <taxon>Pisoniviricetes</taxon>
        <taxon>Sobelivirales</taxon>
        <taxon>Solemoviridae</taxon>
        <taxon>Sobemovirus</taxon>
        <taxon>Sobemovirus SEMV</taxon>
    </lineage>
</organism>
<evidence type="ECO:0000256" key="7">
    <source>
        <dbReference type="SAM" id="MobiDB-lite"/>
    </source>
</evidence>
<evidence type="ECO:0000313" key="10">
    <source>
        <dbReference type="Proteomes" id="UP000201854"/>
    </source>
</evidence>
<dbReference type="PDBsum" id="2VQ0"/>
<feature type="binding site" evidence="11 12">
    <location>
        <position position="149"/>
    </location>
    <ligand>
        <name>Ca(2+)</name>
        <dbReference type="ChEBI" id="CHEBI:29108"/>
    </ligand>
</feature>
<reference evidence="18" key="6">
    <citation type="journal article" date="2008" name="Virology (Lond)">
        <title>Structure of recombinant capsids formed by the beta-annulus deletion mutant -- rCP (Delta48-59) of Sesbania mosaic virus.</title>
        <authorList>
            <person name="Pappachan A."/>
            <person name="Subashchandrabose C."/>
            <person name="Satheshkumar P.S."/>
            <person name="Savithri H.S."/>
            <person name="Murthy M.R."/>
        </authorList>
    </citation>
    <scope>X-RAY CRYSTALLOGRAPHY (3.60 ANGSTROMS) IN COMPLEX WITH CA(2+)</scope>
    <scope>DISULFIDE BONDS</scope>
</reference>
<dbReference type="Proteomes" id="UP000201854">
    <property type="component" value="Segment"/>
</dbReference>
<evidence type="ECO:0000256" key="5">
    <source>
        <dbReference type="ARBA" id="ARBA00022844"/>
    </source>
</evidence>
<evidence type="ECO:0000256" key="1">
    <source>
        <dbReference type="ARBA" id="ARBA00004328"/>
    </source>
</evidence>
<evidence type="ECO:0007829" key="19">
    <source>
        <dbReference type="PDB" id="2WLP"/>
    </source>
</evidence>
<evidence type="ECO:0007829" key="18">
    <source>
        <dbReference type="PDB" id="2VQ0"/>
    </source>
</evidence>
<reference evidence="12 13" key="3">
    <citation type="journal article" date="2004" name="J. Mol. Biol.">
        <title>T=1 capsid structures of Sesbania mosaic virus coat protein mutants: determinants of T=3 and T=1 capsid assembly.</title>
        <authorList>
            <person name="Sangita V."/>
            <person name="Lokesh G.L."/>
            <person name="Satheshkumar P.S."/>
            <person name="Vijay C.S."/>
            <person name="Saravanan V."/>
            <person name="Savithri H.S."/>
            <person name="Murthy M.R."/>
        </authorList>
    </citation>
    <scope>X-RAY CRYSTALLOGRAPHY (3.05 ANGSTROMS) OF 66-268 IN COMPLEX WITH CA(2+)</scope>
    <scope>DISULFIDE BONDS</scope>
</reference>
<evidence type="ECO:0000256" key="4">
    <source>
        <dbReference type="ARBA" id="ARBA00022561"/>
    </source>
</evidence>